<proteinExistence type="predicted"/>
<dbReference type="PANTHER" id="PTHR33303">
    <property type="entry name" value="CYTOPLASMIC PROTEIN-RELATED"/>
    <property type="match status" value="1"/>
</dbReference>
<feature type="region of interest" description="Disordered" evidence="1">
    <location>
        <begin position="1"/>
        <end position="20"/>
    </location>
</feature>
<gene>
    <name evidence="3" type="ORF">MNBD_NITROSPINAE01-1066</name>
</gene>
<evidence type="ECO:0000313" key="3">
    <source>
        <dbReference type="EMBL" id="VAX17881.1"/>
    </source>
</evidence>
<dbReference type="EMBL" id="UOGC01000062">
    <property type="protein sequence ID" value="VAX17881.1"/>
    <property type="molecule type" value="Genomic_DNA"/>
</dbReference>
<evidence type="ECO:0000259" key="2">
    <source>
        <dbReference type="SMART" id="SM00881"/>
    </source>
</evidence>
<dbReference type="PANTHER" id="PTHR33303:SF2">
    <property type="entry name" value="COA-BINDING DOMAIN-CONTAINING PROTEIN"/>
    <property type="match status" value="1"/>
</dbReference>
<dbReference type="Gene3D" id="3.40.50.720">
    <property type="entry name" value="NAD(P)-binding Rossmann-like Domain"/>
    <property type="match status" value="1"/>
</dbReference>
<feature type="domain" description="CoA-binding" evidence="2">
    <location>
        <begin position="27"/>
        <end position="119"/>
    </location>
</feature>
<name>A0A3B1BTN4_9ZZZZ</name>
<dbReference type="InterPro" id="IPR036291">
    <property type="entry name" value="NAD(P)-bd_dom_sf"/>
</dbReference>
<sequence>MPEACDISKRPENPDQNPSPEEITGILKSVKRIAVVGLSNKPERDSYRVGLYMKKNGYEIIPVHPNITEWDGQKAYKSVLDIPGKIDMVDMFVRADNIDALVSEINEKKPDVVWFQLGIVNNIAAQALRASGATVVQNKCVKIEHANLI</sequence>
<dbReference type="AlphaFoldDB" id="A0A3B1BTN4"/>
<dbReference type="SUPFAM" id="SSF51735">
    <property type="entry name" value="NAD(P)-binding Rossmann-fold domains"/>
    <property type="match status" value="1"/>
</dbReference>
<feature type="compositionally biased region" description="Basic and acidic residues" evidence="1">
    <location>
        <begin position="1"/>
        <end position="13"/>
    </location>
</feature>
<accession>A0A3B1BTN4</accession>
<dbReference type="Pfam" id="PF13380">
    <property type="entry name" value="CoA_binding_2"/>
    <property type="match status" value="1"/>
</dbReference>
<protein>
    <submittedName>
        <fullName evidence="3">Uncharacterized CoA-binding protein YneT</fullName>
    </submittedName>
</protein>
<dbReference type="SMART" id="SM00881">
    <property type="entry name" value="CoA_binding"/>
    <property type="match status" value="1"/>
</dbReference>
<evidence type="ECO:0000256" key="1">
    <source>
        <dbReference type="SAM" id="MobiDB-lite"/>
    </source>
</evidence>
<dbReference type="InterPro" id="IPR003781">
    <property type="entry name" value="CoA-bd"/>
</dbReference>
<reference evidence="3" key="1">
    <citation type="submission" date="2018-06" db="EMBL/GenBank/DDBJ databases">
        <authorList>
            <person name="Zhirakovskaya E."/>
        </authorList>
    </citation>
    <scope>NUCLEOTIDE SEQUENCE</scope>
</reference>
<organism evidence="3">
    <name type="scientific">hydrothermal vent metagenome</name>
    <dbReference type="NCBI Taxonomy" id="652676"/>
    <lineage>
        <taxon>unclassified sequences</taxon>
        <taxon>metagenomes</taxon>
        <taxon>ecological metagenomes</taxon>
    </lineage>
</organism>